<feature type="compositionally biased region" description="Low complexity" evidence="1">
    <location>
        <begin position="1"/>
        <end position="32"/>
    </location>
</feature>
<reference evidence="2 3" key="1">
    <citation type="journal article" date="2019" name="Environ. Microbiol.">
        <title>At the nexus of three kingdoms: the genome of the mycorrhizal fungus Gigaspora margarita provides insights into plant, endobacterial and fungal interactions.</title>
        <authorList>
            <person name="Venice F."/>
            <person name="Ghignone S."/>
            <person name="Salvioli di Fossalunga A."/>
            <person name="Amselem J."/>
            <person name="Novero M."/>
            <person name="Xianan X."/>
            <person name="Sedzielewska Toro K."/>
            <person name="Morin E."/>
            <person name="Lipzen A."/>
            <person name="Grigoriev I.V."/>
            <person name="Henrissat B."/>
            <person name="Martin F.M."/>
            <person name="Bonfante P."/>
        </authorList>
    </citation>
    <scope>NUCLEOTIDE SEQUENCE [LARGE SCALE GENOMIC DNA]</scope>
    <source>
        <strain evidence="2 3">BEG34</strain>
    </source>
</reference>
<organism evidence="2 3">
    <name type="scientific">Gigaspora margarita</name>
    <dbReference type="NCBI Taxonomy" id="4874"/>
    <lineage>
        <taxon>Eukaryota</taxon>
        <taxon>Fungi</taxon>
        <taxon>Fungi incertae sedis</taxon>
        <taxon>Mucoromycota</taxon>
        <taxon>Glomeromycotina</taxon>
        <taxon>Glomeromycetes</taxon>
        <taxon>Diversisporales</taxon>
        <taxon>Gigasporaceae</taxon>
        <taxon>Gigaspora</taxon>
    </lineage>
</organism>
<gene>
    <name evidence="2" type="ORF">F8M41_004057</name>
</gene>
<name>A0A8H4A7X9_GIGMA</name>
<feature type="region of interest" description="Disordered" evidence="1">
    <location>
        <begin position="1"/>
        <end position="56"/>
    </location>
</feature>
<comment type="caution">
    <text evidence="2">The sequence shown here is derived from an EMBL/GenBank/DDBJ whole genome shotgun (WGS) entry which is preliminary data.</text>
</comment>
<protein>
    <submittedName>
        <fullName evidence="2">Uncharacterized protein</fullName>
    </submittedName>
</protein>
<feature type="compositionally biased region" description="Polar residues" evidence="1">
    <location>
        <begin position="37"/>
        <end position="52"/>
    </location>
</feature>
<evidence type="ECO:0000313" key="3">
    <source>
        <dbReference type="Proteomes" id="UP000439903"/>
    </source>
</evidence>
<evidence type="ECO:0000313" key="2">
    <source>
        <dbReference type="EMBL" id="KAF0440390.1"/>
    </source>
</evidence>
<keyword evidence="3" id="KW-1185">Reference proteome</keyword>
<accession>A0A8H4A7X9</accession>
<proteinExistence type="predicted"/>
<sequence>MTKNKTSTTSTRTGTRSATTRSTTTKSTATGTDDSDFVSSEEYNNDNLTPVNSDDKYDFQEDDYFQEEDINSANLVISHLLAALAANFKKKTPSHLYR</sequence>
<dbReference type="EMBL" id="WTPW01001367">
    <property type="protein sequence ID" value="KAF0440390.1"/>
    <property type="molecule type" value="Genomic_DNA"/>
</dbReference>
<dbReference type="AlphaFoldDB" id="A0A8H4A7X9"/>
<dbReference type="Proteomes" id="UP000439903">
    <property type="component" value="Unassembled WGS sequence"/>
</dbReference>
<evidence type="ECO:0000256" key="1">
    <source>
        <dbReference type="SAM" id="MobiDB-lite"/>
    </source>
</evidence>